<reference evidence="2 3" key="1">
    <citation type="journal article" date="2005" name="Science">
        <title>The genome of the basidiomycetous yeast and human pathogen Cryptococcus neoformans.</title>
        <authorList>
            <person name="Loftus B.J."/>
            <person name="Fung E."/>
            <person name="Roncaglia P."/>
            <person name="Rowley D."/>
            <person name="Amedeo P."/>
            <person name="Bruno D."/>
            <person name="Vamathevan J."/>
            <person name="Miranda M."/>
            <person name="Anderson I.J."/>
            <person name="Fraser J.A."/>
            <person name="Allen J.E."/>
            <person name="Bosdet I.E."/>
            <person name="Brent M.R."/>
            <person name="Chiu R."/>
            <person name="Doering T.L."/>
            <person name="Donlin M.J."/>
            <person name="D'Souza C.A."/>
            <person name="Fox D.S."/>
            <person name="Grinberg V."/>
            <person name="Fu J."/>
            <person name="Fukushima M."/>
            <person name="Haas B.J."/>
            <person name="Huang J.C."/>
            <person name="Janbon G."/>
            <person name="Jones S.J."/>
            <person name="Koo H.L."/>
            <person name="Krzywinski M.I."/>
            <person name="Kwon-Chung J.K."/>
            <person name="Lengeler K.B."/>
            <person name="Maiti R."/>
            <person name="Marra M.A."/>
            <person name="Marra R.E."/>
            <person name="Mathewson C.A."/>
            <person name="Mitchell T.G."/>
            <person name="Pertea M."/>
            <person name="Riggs F.R."/>
            <person name="Salzberg S.L."/>
            <person name="Schein J.E."/>
            <person name="Shvartsbeyn A."/>
            <person name="Shin H."/>
            <person name="Shumway M."/>
            <person name="Specht C.A."/>
            <person name="Suh B.B."/>
            <person name="Tenney A."/>
            <person name="Utterback T.R."/>
            <person name="Wickes B.L."/>
            <person name="Wortman J.R."/>
            <person name="Wye N.H."/>
            <person name="Kronstad J.W."/>
            <person name="Lodge J.K."/>
            <person name="Heitman J."/>
            <person name="Davis R.W."/>
            <person name="Fraser C.M."/>
            <person name="Hyman R.W."/>
        </authorList>
    </citation>
    <scope>NUCLEOTIDE SEQUENCE [LARGE SCALE GENOMIC DNA]</scope>
    <source>
        <strain evidence="3">JEC21 / ATCC MYA-565</strain>
    </source>
</reference>
<dbReference type="InParanoid" id="Q5KCY1"/>
<dbReference type="KEGG" id="cne:CNH02610"/>
<keyword evidence="3" id="KW-1185">Reference proteome</keyword>
<dbReference type="PaxDb" id="214684-Q5KCY1"/>
<evidence type="ECO:0000256" key="1">
    <source>
        <dbReference type="SAM" id="MobiDB-lite"/>
    </source>
</evidence>
<evidence type="ECO:0008006" key="4">
    <source>
        <dbReference type="Google" id="ProtNLM"/>
    </source>
</evidence>
<evidence type="ECO:0000313" key="2">
    <source>
        <dbReference type="EMBL" id="AAW45130.1"/>
    </source>
</evidence>
<dbReference type="OrthoDB" id="2017782at2759"/>
<organism evidence="2 3">
    <name type="scientific">Cryptococcus deneoformans (strain JEC21 / ATCC MYA-565)</name>
    <name type="common">Cryptococcus neoformans var. neoformans serotype D</name>
    <dbReference type="NCBI Taxonomy" id="214684"/>
    <lineage>
        <taxon>Eukaryota</taxon>
        <taxon>Fungi</taxon>
        <taxon>Dikarya</taxon>
        <taxon>Basidiomycota</taxon>
        <taxon>Agaricomycotina</taxon>
        <taxon>Tremellomycetes</taxon>
        <taxon>Tremellales</taxon>
        <taxon>Cryptococcaceae</taxon>
        <taxon>Cryptococcus</taxon>
        <taxon>Cryptococcus neoformans species complex</taxon>
    </lineage>
</organism>
<dbReference type="AlphaFoldDB" id="Q5KCY1"/>
<accession>Q5KCY1</accession>
<feature type="region of interest" description="Disordered" evidence="1">
    <location>
        <begin position="653"/>
        <end position="706"/>
    </location>
</feature>
<dbReference type="Proteomes" id="UP000002149">
    <property type="component" value="Chromosome 8"/>
</dbReference>
<dbReference type="OMA" id="KEWQRNT"/>
<feature type="compositionally biased region" description="Low complexity" evidence="1">
    <location>
        <begin position="597"/>
        <end position="617"/>
    </location>
</feature>
<dbReference type="GeneID" id="3259034"/>
<dbReference type="VEuPathDB" id="FungiDB:CNH02610"/>
<feature type="compositionally biased region" description="Polar residues" evidence="1">
    <location>
        <begin position="581"/>
        <end position="596"/>
    </location>
</feature>
<dbReference type="RefSeq" id="XP_572437.1">
    <property type="nucleotide sequence ID" value="XM_572437.2"/>
</dbReference>
<dbReference type="eggNOG" id="ENOG502R0EC">
    <property type="taxonomic scope" value="Eukaryota"/>
</dbReference>
<gene>
    <name evidence="2" type="ordered locus">CNH02610</name>
</gene>
<accession>Q55IR8</accession>
<feature type="compositionally biased region" description="Low complexity" evidence="1">
    <location>
        <begin position="653"/>
        <end position="692"/>
    </location>
</feature>
<protein>
    <recommendedName>
        <fullName evidence="4">F-box domain-containing protein</fullName>
    </recommendedName>
</protein>
<evidence type="ECO:0000313" key="3">
    <source>
        <dbReference type="Proteomes" id="UP000002149"/>
    </source>
</evidence>
<dbReference type="EMBL" id="AE017348">
    <property type="protein sequence ID" value="AAW45130.1"/>
    <property type="molecule type" value="Genomic_DNA"/>
</dbReference>
<proteinExistence type="predicted"/>
<name>Q5KCY1_CRYD1</name>
<feature type="region of interest" description="Disordered" evidence="1">
    <location>
        <begin position="569"/>
        <end position="636"/>
    </location>
</feature>
<sequence length="706" mass="80342">MPQAKSLDALPPELLSRTALHLVAASPRRHPSALLPLFLTCRAVYHAISLPNNPQLYKDLYFATFDYSAVLRRCQWMETHIFKDGYNILNLLSDPRLWALDYTTRWEMSRRMRQIAKLGRVEIPGVCDRRQFMQDMWTVWFLVTENDGRNLPFLLEQCNLRAALATYYRDTLLKESLQPGYPTEDGEKALVAWTCIFAGIDTVGEDTPEEVDEKIFMLRPYVFACAKYDVSFAPWHLKKLPVCDPGCSSHGADPTVRYRAMTYKRFGYSWRRCPPQFVLGAYVLFLRLLERHPNRIGLRSGSSSFSYSPFEVGLPGVFSTNKVPLSIENDKEWQRNTMCQDSHTNEGLLPLTYRGSIQGFWRGKFLFYDFEFYREILSGNLRGVYTGMFAEQAVEAELRETLVKVKKEDVGGDGPLLTAGFKDMGSLEEETKFLEQGYGHEIVHEDDEDEEGWTKEILISGRGRTAWGWAQIRGRVRAWDGLVILCLSYSPQREPGTRWLWRGYILTGGYLVGRWRDTFTPETLRGYEGAFGLIRAGDIYYPEHFPKRMDDSAGVNQFDQGVFRQMPITGESLPSAGLGTGSSVPSISGSTLTSECNQNQSQSQSQSHNQSLQDQSQIQRVPAGHSHPHHHPHQPLQPVMRKDLHVVPQEPLQTAPSTLSQSQSQPRSQLQTQPQPQTQTQTETPSQSRPQTLSPEHDPGTKSGRQ</sequence>
<dbReference type="HOGENOM" id="CLU_024394_0_0_1"/>